<organism evidence="1 2">
    <name type="scientific">Entomophthora muscae</name>
    <dbReference type="NCBI Taxonomy" id="34485"/>
    <lineage>
        <taxon>Eukaryota</taxon>
        <taxon>Fungi</taxon>
        <taxon>Fungi incertae sedis</taxon>
        <taxon>Zoopagomycota</taxon>
        <taxon>Entomophthoromycotina</taxon>
        <taxon>Entomophthoromycetes</taxon>
        <taxon>Entomophthorales</taxon>
        <taxon>Entomophthoraceae</taxon>
        <taxon>Entomophthora</taxon>
    </lineage>
</organism>
<keyword evidence="2" id="KW-1185">Reference proteome</keyword>
<sequence>MTNPSSRSLATIQDTLGDWWTGTPQVHCAIKLQAYGYKIIHQAGEAHQNVDCCSRLPAVALVSPMADIIYEKLMEDPSLWGEELVEIQRALNKLAVNTKVSKGQLLKLCGDSWLHYICHPYTWTWW</sequence>
<name>A0ACC2SW32_9FUNG</name>
<gene>
    <name evidence="1" type="ORF">DSO57_1008709</name>
</gene>
<dbReference type="EMBL" id="QTSX02004287">
    <property type="protein sequence ID" value="KAJ9066515.1"/>
    <property type="molecule type" value="Genomic_DNA"/>
</dbReference>
<dbReference type="Proteomes" id="UP001165960">
    <property type="component" value="Unassembled WGS sequence"/>
</dbReference>
<reference evidence="1" key="1">
    <citation type="submission" date="2022-04" db="EMBL/GenBank/DDBJ databases">
        <title>Genome of the entomopathogenic fungus Entomophthora muscae.</title>
        <authorList>
            <person name="Elya C."/>
            <person name="Lovett B.R."/>
            <person name="Lee E."/>
            <person name="Macias A.M."/>
            <person name="Hajek A.E."/>
            <person name="De Bivort B.L."/>
            <person name="Kasson M.T."/>
            <person name="De Fine Licht H.H."/>
            <person name="Stajich J.E."/>
        </authorList>
    </citation>
    <scope>NUCLEOTIDE SEQUENCE</scope>
    <source>
        <strain evidence="1">Berkeley</strain>
    </source>
</reference>
<proteinExistence type="predicted"/>
<protein>
    <submittedName>
        <fullName evidence="1">Uncharacterized protein</fullName>
    </submittedName>
</protein>
<evidence type="ECO:0000313" key="2">
    <source>
        <dbReference type="Proteomes" id="UP001165960"/>
    </source>
</evidence>
<evidence type="ECO:0000313" key="1">
    <source>
        <dbReference type="EMBL" id="KAJ9066515.1"/>
    </source>
</evidence>
<comment type="caution">
    <text evidence="1">The sequence shown here is derived from an EMBL/GenBank/DDBJ whole genome shotgun (WGS) entry which is preliminary data.</text>
</comment>
<accession>A0ACC2SW32</accession>